<name>A0A8J6QC55_9FLAO</name>
<keyword evidence="2" id="KW-1015">Disulfide bond</keyword>
<dbReference type="Pfam" id="PF18962">
    <property type="entry name" value="Por_Secre_tail"/>
    <property type="match status" value="1"/>
</dbReference>
<dbReference type="InterPro" id="IPR026444">
    <property type="entry name" value="Secre_tail"/>
</dbReference>
<dbReference type="RefSeq" id="WP_188215295.1">
    <property type="nucleotide sequence ID" value="NZ_BAABGH010000018.1"/>
</dbReference>
<accession>A0A8J6QC55</accession>
<organism evidence="6 7">
    <name type="scientific">Aestuariibaculum suncheonense</name>
    <dbReference type="NCBI Taxonomy" id="1028745"/>
    <lineage>
        <taxon>Bacteria</taxon>
        <taxon>Pseudomonadati</taxon>
        <taxon>Bacteroidota</taxon>
        <taxon>Flavobacteriia</taxon>
        <taxon>Flavobacteriales</taxon>
        <taxon>Flavobacteriaceae</taxon>
    </lineage>
</organism>
<reference evidence="6" key="1">
    <citation type="journal article" date="2013" name="Int. J. Syst. Evol. Microbiol.">
        <title>Aestuariibaculum suncheonense gen. nov., sp. nov., a marine bacterium of the family Flavobacteriaceae isolated from a tidal flat and emended descriptions of the genera Gaetbulibacter and Tamlana.</title>
        <authorList>
            <person name="Jeong S.H."/>
            <person name="Park M.S."/>
            <person name="Jin H.M."/>
            <person name="Lee K."/>
            <person name="Park W."/>
            <person name="Jeon C.O."/>
        </authorList>
    </citation>
    <scope>NUCLEOTIDE SEQUENCE</scope>
    <source>
        <strain evidence="6">SC17</strain>
    </source>
</reference>
<proteinExistence type="predicted"/>
<dbReference type="SUPFAM" id="SSF49899">
    <property type="entry name" value="Concanavalin A-like lectins/glucanases"/>
    <property type="match status" value="1"/>
</dbReference>
<evidence type="ECO:0000256" key="3">
    <source>
        <dbReference type="SAM" id="SignalP"/>
    </source>
</evidence>
<dbReference type="InterPro" id="IPR013320">
    <property type="entry name" value="ConA-like_dom_sf"/>
</dbReference>
<evidence type="ECO:0000259" key="5">
    <source>
        <dbReference type="SMART" id="SM00560"/>
    </source>
</evidence>
<feature type="signal peptide" evidence="3">
    <location>
        <begin position="1"/>
        <end position="23"/>
    </location>
</feature>
<gene>
    <name evidence="6" type="ORF">ICJ84_05315</name>
</gene>
<dbReference type="NCBIfam" id="TIGR04183">
    <property type="entry name" value="Por_Secre_tail"/>
    <property type="match status" value="1"/>
</dbReference>
<dbReference type="GO" id="GO:0005975">
    <property type="term" value="P:carbohydrate metabolic process"/>
    <property type="evidence" value="ECO:0007669"/>
    <property type="project" value="UniProtKB-ARBA"/>
</dbReference>
<dbReference type="Proteomes" id="UP000602057">
    <property type="component" value="Unassembled WGS sequence"/>
</dbReference>
<dbReference type="Pfam" id="PF13385">
    <property type="entry name" value="Laminin_G_3"/>
    <property type="match status" value="1"/>
</dbReference>
<dbReference type="Gene3D" id="2.60.120.200">
    <property type="match status" value="1"/>
</dbReference>
<dbReference type="InterPro" id="IPR000772">
    <property type="entry name" value="Ricin_B_lectin"/>
</dbReference>
<dbReference type="SUPFAM" id="SSF50370">
    <property type="entry name" value="Ricin B-like lectins"/>
    <property type="match status" value="1"/>
</dbReference>
<sequence length="930" mass="102980">MKKGNLLLIFVLLCVFKSKISVAQIASTSYHLKAQPIYDRSVIFDVNGTGVSKPIIWGLDLAWLSEGNIRRGIAFMDKENVGVIRSSFMPTNPLLNDQELQGDALTNTNLRINIIKKHIGSGANVVLNSDHPSVDSYFQGNASNWAKLIEVTAKMHESEGFNIVTVSPFNEPDLTETGQGTLQDFYNICGIIKNNSYFDNIRVSGGNTLNPDVALNWYDYLKSRLDEGNTHQLAGSFDNYASFYTAVRADGNHATNDELHNVMEAMVGVEYGLQTGIWWYTAEYARGEFCKASNGVRLGYAEHRPNWTSASVYRHPNGKVQAFGGTSERQAITTKYCYVSKNQAVFFDGYGPQHDYVLELPGGTGYQQGQTNAERVINITWGDDIQPIINGRYKLINRNQTSQVLDVNGAGSTDGTNVQIKEYLGQTSQQWDVIPVSSRIGGDFSYFSISPVNAPDKTLDVNNWSLDNAGNIHLWTNASGGNQQWYLEYQDDGWFLIRSRHSALCLSVTGENNFDGANVIQYEYNGSLGQQWRFLPVDAPIEFDAPSAPANLEASINPESIQLNWTASPESDVEEYIVYRSESSGGPYNTIAQHITGTSFVDNTATSGITYYYVVKSKDYSLNRSVNYSNEISAMSKGSHTLVAQYKFEDNLEDSSINLNHSASFETVNYVDGHSGGKALSLNGMSNFFQLSPNVANYKEITIAAWVYWKGGNSWQRIFDFGNSQSEYMFLTPSSGGGQLHFGIRAGSAEQILTASALPTGEWVHVAVVLSDSKSSLYVNGTVVAESASITTRPIHFKPVLNYIGRSQWPDPLLNGNIDDFRIYNYAFEPSQISALHDGTLAVDDVKLQDKVLIWPIPARDVLYVKIKSSAIARQTTLTVYDLNGRPLINGSIKNGLEGTLDVSNLAQGVYILKLNNNSKSYIKKFIVKH</sequence>
<dbReference type="PROSITE" id="PS50231">
    <property type="entry name" value="RICIN_B_LECTIN"/>
    <property type="match status" value="1"/>
</dbReference>
<dbReference type="Gene3D" id="2.60.40.10">
    <property type="entry name" value="Immunoglobulins"/>
    <property type="match status" value="1"/>
</dbReference>
<dbReference type="InterPro" id="IPR013783">
    <property type="entry name" value="Ig-like_fold"/>
</dbReference>
<dbReference type="InterPro" id="IPR006558">
    <property type="entry name" value="LamG-like"/>
</dbReference>
<evidence type="ECO:0000259" key="4">
    <source>
        <dbReference type="SMART" id="SM00458"/>
    </source>
</evidence>
<dbReference type="Gene3D" id="2.80.10.50">
    <property type="match status" value="3"/>
</dbReference>
<keyword evidence="7" id="KW-1185">Reference proteome</keyword>
<dbReference type="CDD" id="cd00161">
    <property type="entry name" value="beta-trefoil_Ricin-like"/>
    <property type="match status" value="1"/>
</dbReference>
<keyword evidence="1 3" id="KW-0732">Signal</keyword>
<evidence type="ECO:0000313" key="6">
    <source>
        <dbReference type="EMBL" id="MBD0834845.1"/>
    </source>
</evidence>
<dbReference type="InterPro" id="IPR036116">
    <property type="entry name" value="FN3_sf"/>
</dbReference>
<comment type="caution">
    <text evidence="6">The sequence shown here is derived from an EMBL/GenBank/DDBJ whole genome shotgun (WGS) entry which is preliminary data.</text>
</comment>
<dbReference type="SMART" id="SM00458">
    <property type="entry name" value="RICIN"/>
    <property type="match status" value="1"/>
</dbReference>
<feature type="domain" description="Ricin B lectin" evidence="4">
    <location>
        <begin position="391"/>
        <end position="535"/>
    </location>
</feature>
<dbReference type="SUPFAM" id="SSF49265">
    <property type="entry name" value="Fibronectin type III"/>
    <property type="match status" value="1"/>
</dbReference>
<dbReference type="SMART" id="SM00560">
    <property type="entry name" value="LamGL"/>
    <property type="match status" value="1"/>
</dbReference>
<evidence type="ECO:0000256" key="2">
    <source>
        <dbReference type="ARBA" id="ARBA00023157"/>
    </source>
</evidence>
<dbReference type="GO" id="GO:0004553">
    <property type="term" value="F:hydrolase activity, hydrolyzing O-glycosyl compounds"/>
    <property type="evidence" value="ECO:0007669"/>
    <property type="project" value="UniProtKB-ARBA"/>
</dbReference>
<feature type="domain" description="LamG-like jellyroll fold" evidence="5">
    <location>
        <begin position="699"/>
        <end position="831"/>
    </location>
</feature>
<dbReference type="InterPro" id="IPR035992">
    <property type="entry name" value="Ricin_B-like_lectins"/>
</dbReference>
<dbReference type="Pfam" id="PF00652">
    <property type="entry name" value="Ricin_B_lectin"/>
    <property type="match status" value="1"/>
</dbReference>
<feature type="chain" id="PRO_5035181725" evidence="3">
    <location>
        <begin position="24"/>
        <end position="930"/>
    </location>
</feature>
<evidence type="ECO:0000256" key="1">
    <source>
        <dbReference type="ARBA" id="ARBA00022729"/>
    </source>
</evidence>
<evidence type="ECO:0000313" key="7">
    <source>
        <dbReference type="Proteomes" id="UP000602057"/>
    </source>
</evidence>
<dbReference type="AlphaFoldDB" id="A0A8J6QC55"/>
<dbReference type="EMBL" id="JACVXC010000001">
    <property type="protein sequence ID" value="MBD0834845.1"/>
    <property type="molecule type" value="Genomic_DNA"/>
</dbReference>
<protein>
    <submittedName>
        <fullName evidence="6">RICIN domain-containing protein</fullName>
    </submittedName>
</protein>
<reference evidence="6" key="2">
    <citation type="submission" date="2020-09" db="EMBL/GenBank/DDBJ databases">
        <authorList>
            <person name="Wu Z."/>
        </authorList>
    </citation>
    <scope>NUCLEOTIDE SEQUENCE</scope>
    <source>
        <strain evidence="6">SC17</strain>
    </source>
</reference>